<dbReference type="InterPro" id="IPR053032">
    <property type="entry name" value="BAH_domain-containing"/>
</dbReference>
<feature type="compositionally biased region" description="Basic and acidic residues" evidence="1">
    <location>
        <begin position="708"/>
        <end position="726"/>
    </location>
</feature>
<feature type="compositionally biased region" description="Low complexity" evidence="1">
    <location>
        <begin position="197"/>
        <end position="209"/>
    </location>
</feature>
<feature type="compositionally biased region" description="Basic residues" evidence="1">
    <location>
        <begin position="405"/>
        <end position="415"/>
    </location>
</feature>
<evidence type="ECO:0000256" key="1">
    <source>
        <dbReference type="SAM" id="MobiDB-lite"/>
    </source>
</evidence>
<feature type="region of interest" description="Disordered" evidence="1">
    <location>
        <begin position="134"/>
        <end position="220"/>
    </location>
</feature>
<feature type="region of interest" description="Disordered" evidence="1">
    <location>
        <begin position="827"/>
        <end position="864"/>
    </location>
</feature>
<feature type="compositionally biased region" description="Basic and acidic residues" evidence="1">
    <location>
        <begin position="587"/>
        <end position="597"/>
    </location>
</feature>
<feature type="compositionally biased region" description="Basic and acidic residues" evidence="1">
    <location>
        <begin position="1005"/>
        <end position="1050"/>
    </location>
</feature>
<dbReference type="GO" id="GO:0003682">
    <property type="term" value="F:chromatin binding"/>
    <property type="evidence" value="ECO:0007669"/>
    <property type="project" value="TreeGrafter"/>
</dbReference>
<dbReference type="GO" id="GO:0000976">
    <property type="term" value="F:transcription cis-regulatory region binding"/>
    <property type="evidence" value="ECO:0007669"/>
    <property type="project" value="TreeGrafter"/>
</dbReference>
<sequence>MGPKKRLITAAAAAAGATTTERQQRSSSNPVASAKKRPTPGKAHSSPVARKPIAVVSNTTTVKRSTHGRTPSPAKKQQTVVSKEHEKVKEAEKDNKLEKTEIESKVSENLDTNQGEVVKDISNVEGAEESLAKDQLKIKLEQPEDSARNVEHSIKSAKRTPSRENVKKSNTSETKEKSSYTTNKKVESEKQKADSEPPSTSATSANSNKSKVEDRKDGKNKAISKMLKSLDIQISGFDNILPSEERIQDTLKSSISENVKTKSRAAAVKVIANLNPPKSNIARIKARQEEDKKEKAKEKEKDKDKDKEKDKDKYKEKGKDKSKEKEKEKAEENHSKCKETEKIIEAAEVREEISNVNIEESPTTHDQTLKSNKHTLDSVKEDTTKNSESQAAPSETDKNPTVKMAPKKKITAKRANKTDANQKSKKAPTQKSNDDESKAQKQSGNSRNDAIVGTPLKKRLLKAKPVKKSTEEVLDENAGTSMPTEEKSEPQGCKAVEPPDPPDKESGEIKAEKTPKKTPSPKKIKTNPKNPDKCNIQEPEKTVVEPLELIEKEETLRIVLDANTEVVQMDIEEMPVCASAPKEVEHKKEELDVKPQEADAQIVKQEPLKQEEISEKAGSSAPCSPHIGKKQMSNIKHRLQSKYKVPPVKSSPTAKMAGKKSKFAQKLTVDKSNRSAANDIYDFRSGSEEEDNIKMDLPTLKNLREFADEEHKTKSTKDSLKSKETSLDIDEKETKVEDALKEEQLPEPVPEEIKKSMENSQTEEKAKEDTDEKIADASHKAEDDSRAVAQTTPKTKKVVKSKITKKVYKKKPLITKKIIKTVKGKMLQKTEKTKVKSSKVQKDSSSASSDSEDEKKLIDFGPKRHRMASLNALAKVQCLYENESRTAYELGLSKATQLPPKIRTVDGSEDEKDKEKDKDKEKETDDKSKTKKDKKSEESSKADEPQKAESEDEPQEVEPKRELRHVPGGRGLGKHWEFEESGDTEDEEIDKMKLKRKKLQKKLANKKEKEAEKLREKERKEEEASSSKISKAREDKDKEKENPKEKDTIRVKRKYTKIKKPLKKIVKLKTDTSDGGENTEVSDNEDKAQDKDKSKVQKTTTKLEARKPPKKRKRMLREELIGDYKGILARKRMASLNASAIVAATYEVERHLDKNLAYGSYDSTDGEEKTSTPAKKIQGCGKGLQESAHSHSNIRRDFEYKRYGRSHCQYYGYSQ</sequence>
<dbReference type="EMBL" id="GDHF01008716">
    <property type="protein sequence ID" value="JAI43598.1"/>
    <property type="molecule type" value="Transcribed_RNA"/>
</dbReference>
<dbReference type="GO" id="GO:0045892">
    <property type="term" value="P:negative regulation of DNA-templated transcription"/>
    <property type="evidence" value="ECO:0007669"/>
    <property type="project" value="TreeGrafter"/>
</dbReference>
<feature type="compositionally biased region" description="Basic and acidic residues" evidence="1">
    <location>
        <begin position="606"/>
        <end position="615"/>
    </location>
</feature>
<feature type="compositionally biased region" description="Basic and acidic residues" evidence="1">
    <location>
        <begin position="853"/>
        <end position="862"/>
    </location>
</feature>
<proteinExistence type="predicted"/>
<feature type="region of interest" description="Disordered" evidence="1">
    <location>
        <begin position="1"/>
        <end position="117"/>
    </location>
</feature>
<feature type="compositionally biased region" description="Basic residues" evidence="1">
    <location>
        <begin position="456"/>
        <end position="467"/>
    </location>
</feature>
<feature type="compositionally biased region" description="Basic and acidic residues" evidence="1">
    <location>
        <begin position="1084"/>
        <end position="1107"/>
    </location>
</feature>
<feature type="compositionally biased region" description="Basic and acidic residues" evidence="1">
    <location>
        <begin position="751"/>
        <end position="786"/>
    </location>
</feature>
<dbReference type="GO" id="GO:0031507">
    <property type="term" value="P:heterochromatin formation"/>
    <property type="evidence" value="ECO:0007669"/>
    <property type="project" value="TreeGrafter"/>
</dbReference>
<feature type="region of interest" description="Disordered" evidence="1">
    <location>
        <begin position="270"/>
        <end position="540"/>
    </location>
</feature>
<feature type="compositionally biased region" description="Basic and acidic residues" evidence="1">
    <location>
        <begin position="210"/>
        <end position="220"/>
    </location>
</feature>
<gene>
    <name evidence="2" type="ORF">c2_g2_i1</name>
</gene>
<dbReference type="OrthoDB" id="1922186at2759"/>
<protein>
    <submittedName>
        <fullName evidence="2">Uncharacterized protein</fullName>
    </submittedName>
</protein>
<dbReference type="PANTHER" id="PTHR46576">
    <property type="entry name" value="BROMO ADJACENT HOMOLOGY DOMAIN-CONTAINING 1 PROTEIN"/>
    <property type="match status" value="1"/>
</dbReference>
<feature type="region of interest" description="Disordered" evidence="1">
    <location>
        <begin position="890"/>
        <end position="1053"/>
    </location>
</feature>
<feature type="region of interest" description="Disordered" evidence="1">
    <location>
        <begin position="1160"/>
        <end position="1193"/>
    </location>
</feature>
<dbReference type="AlphaFoldDB" id="A0A0K8VXH3"/>
<feature type="region of interest" description="Disordered" evidence="1">
    <location>
        <begin position="1065"/>
        <end position="1113"/>
    </location>
</feature>
<feature type="compositionally biased region" description="Basic and acidic residues" evidence="1">
    <location>
        <begin position="374"/>
        <end position="385"/>
    </location>
</feature>
<reference evidence="2" key="1">
    <citation type="submission" date="2015-06" db="EMBL/GenBank/DDBJ databases">
        <authorList>
            <person name="Hoefler B.C."/>
            <person name="Straight P.D."/>
        </authorList>
    </citation>
    <scope>NUCLEOTIDE SEQUENCE</scope>
</reference>
<evidence type="ECO:0000313" key="2">
    <source>
        <dbReference type="EMBL" id="JAI43598.1"/>
    </source>
</evidence>
<feature type="compositionally biased region" description="Basic and acidic residues" evidence="1">
    <location>
        <begin position="903"/>
        <end position="949"/>
    </location>
</feature>
<feature type="region of interest" description="Disordered" evidence="1">
    <location>
        <begin position="708"/>
        <end position="795"/>
    </location>
</feature>
<organism evidence="2">
    <name type="scientific">Bactrocera latifrons</name>
    <name type="common">Malaysian fruit fly</name>
    <name type="synonym">Chaetodacus latifrons</name>
    <dbReference type="NCBI Taxonomy" id="174628"/>
    <lineage>
        <taxon>Eukaryota</taxon>
        <taxon>Metazoa</taxon>
        <taxon>Ecdysozoa</taxon>
        <taxon>Arthropoda</taxon>
        <taxon>Hexapoda</taxon>
        <taxon>Insecta</taxon>
        <taxon>Pterygota</taxon>
        <taxon>Neoptera</taxon>
        <taxon>Endopterygota</taxon>
        <taxon>Diptera</taxon>
        <taxon>Brachycera</taxon>
        <taxon>Muscomorpha</taxon>
        <taxon>Tephritoidea</taxon>
        <taxon>Tephritidae</taxon>
        <taxon>Bactrocera</taxon>
        <taxon>Bactrocera</taxon>
    </lineage>
</organism>
<accession>A0A0K8VXH3</accession>
<feature type="compositionally biased region" description="Basic and acidic residues" evidence="1">
    <location>
        <begin position="134"/>
        <end position="154"/>
    </location>
</feature>
<feature type="region of interest" description="Disordered" evidence="1">
    <location>
        <begin position="587"/>
        <end position="670"/>
    </location>
</feature>
<feature type="compositionally biased region" description="Acidic residues" evidence="1">
    <location>
        <begin position="979"/>
        <end position="989"/>
    </location>
</feature>
<dbReference type="GO" id="GO:0005677">
    <property type="term" value="C:chromatin silencing complex"/>
    <property type="evidence" value="ECO:0007669"/>
    <property type="project" value="TreeGrafter"/>
</dbReference>
<feature type="compositionally biased region" description="Basic residues" evidence="1">
    <location>
        <begin position="993"/>
        <end position="1004"/>
    </location>
</feature>
<feature type="compositionally biased region" description="Basic and acidic residues" evidence="1">
    <location>
        <begin position="82"/>
        <end position="108"/>
    </location>
</feature>
<feature type="compositionally biased region" description="Basic and acidic residues" evidence="1">
    <location>
        <begin position="173"/>
        <end position="195"/>
    </location>
</feature>
<dbReference type="PANTHER" id="PTHR46576:SF1">
    <property type="entry name" value="BROMO ADJACENT HOMOLOGY DOMAIN-CONTAINING 1 PROTEIN"/>
    <property type="match status" value="1"/>
</dbReference>
<feature type="compositionally biased region" description="Basic and acidic residues" evidence="1">
    <location>
        <begin position="501"/>
        <end position="515"/>
    </location>
</feature>
<feature type="compositionally biased region" description="Polar residues" evidence="1">
    <location>
        <begin position="354"/>
        <end position="370"/>
    </location>
</feature>
<feature type="compositionally biased region" description="Low complexity" evidence="1">
    <location>
        <begin position="9"/>
        <end position="20"/>
    </location>
</feature>
<feature type="compositionally biased region" description="Basic and acidic residues" evidence="1">
    <location>
        <begin position="286"/>
        <end position="353"/>
    </location>
</feature>
<feature type="compositionally biased region" description="Basic and acidic residues" evidence="1">
    <location>
        <begin position="732"/>
        <end position="744"/>
    </location>
</feature>
<name>A0A0K8VXH3_BACLA</name>